<keyword evidence="3" id="KW-1185">Reference proteome</keyword>
<proteinExistence type="predicted"/>
<dbReference type="InterPro" id="IPR006311">
    <property type="entry name" value="TAT_signal"/>
</dbReference>
<dbReference type="Proteomes" id="UP001501285">
    <property type="component" value="Unassembled WGS sequence"/>
</dbReference>
<dbReference type="PROSITE" id="PS51318">
    <property type="entry name" value="TAT"/>
    <property type="match status" value="1"/>
</dbReference>
<comment type="caution">
    <text evidence="2">The sequence shown here is derived from an EMBL/GenBank/DDBJ whole genome shotgun (WGS) entry which is preliminary data.</text>
</comment>
<dbReference type="SUPFAM" id="SSF63825">
    <property type="entry name" value="YWTD domain"/>
    <property type="match status" value="1"/>
</dbReference>
<protein>
    <recommendedName>
        <fullName evidence="4">Superoxide dismutase</fullName>
    </recommendedName>
</protein>
<dbReference type="InterPro" id="IPR011042">
    <property type="entry name" value="6-blade_b-propeller_TolB-like"/>
</dbReference>
<dbReference type="EMBL" id="BAAANB010000021">
    <property type="protein sequence ID" value="GAA2037010.1"/>
    <property type="molecule type" value="Genomic_DNA"/>
</dbReference>
<gene>
    <name evidence="2" type="ORF">GCM10009740_30750</name>
</gene>
<sequence>MSGIARRARLAALLAGALTVVLGLSPAQADHRPDQIVLPGAHSAEGITAGTGTTFYAGELFTGNIYRGDVRTRTASTFITAPKGRMALGLRLDRPHHLLFAAGGFTGQAYVYDSVTGAPVKAYQLTTGTSVINDVAVTSKGAWFTDSSQAKLYFIPISRGGTLGAVRTLQLHGPAAVLKSGFNNNGIQASADGHTLVVAHTNSAVLNTVDPVSGASATITGVSVPNVDGILLQGRTVYAVQNFSNKVTEWRLSEGLSSGRLLETITSPKFEVPTTVARFGDHLAVVNAKFDTGFPPKASQYEVTIVDR</sequence>
<evidence type="ECO:0000256" key="1">
    <source>
        <dbReference type="SAM" id="SignalP"/>
    </source>
</evidence>
<evidence type="ECO:0000313" key="2">
    <source>
        <dbReference type="EMBL" id="GAA2037010.1"/>
    </source>
</evidence>
<name>A0ABP5FYZ6_9MICO</name>
<dbReference type="Gene3D" id="2.120.10.30">
    <property type="entry name" value="TolB, C-terminal domain"/>
    <property type="match status" value="1"/>
</dbReference>
<organism evidence="2 3">
    <name type="scientific">Terrabacter terrae</name>
    <dbReference type="NCBI Taxonomy" id="318434"/>
    <lineage>
        <taxon>Bacteria</taxon>
        <taxon>Bacillati</taxon>
        <taxon>Actinomycetota</taxon>
        <taxon>Actinomycetes</taxon>
        <taxon>Micrococcales</taxon>
        <taxon>Intrasporangiaceae</taxon>
        <taxon>Terrabacter</taxon>
    </lineage>
</organism>
<keyword evidence="1" id="KW-0732">Signal</keyword>
<feature type="signal peptide" evidence="1">
    <location>
        <begin position="1"/>
        <end position="29"/>
    </location>
</feature>
<reference evidence="3" key="1">
    <citation type="journal article" date="2019" name="Int. J. Syst. Evol. Microbiol.">
        <title>The Global Catalogue of Microorganisms (GCM) 10K type strain sequencing project: providing services to taxonomists for standard genome sequencing and annotation.</title>
        <authorList>
            <consortium name="The Broad Institute Genomics Platform"/>
            <consortium name="The Broad Institute Genome Sequencing Center for Infectious Disease"/>
            <person name="Wu L."/>
            <person name="Ma J."/>
        </authorList>
    </citation>
    <scope>NUCLEOTIDE SEQUENCE [LARGE SCALE GENOMIC DNA]</scope>
    <source>
        <strain evidence="3">JCM 14283</strain>
    </source>
</reference>
<evidence type="ECO:0008006" key="4">
    <source>
        <dbReference type="Google" id="ProtNLM"/>
    </source>
</evidence>
<dbReference type="RefSeq" id="WP_343992900.1">
    <property type="nucleotide sequence ID" value="NZ_BAAANB010000021.1"/>
</dbReference>
<evidence type="ECO:0000313" key="3">
    <source>
        <dbReference type="Proteomes" id="UP001501285"/>
    </source>
</evidence>
<accession>A0ABP5FYZ6</accession>
<feature type="chain" id="PRO_5045079632" description="Superoxide dismutase" evidence="1">
    <location>
        <begin position="30"/>
        <end position="308"/>
    </location>
</feature>